<gene>
    <name evidence="2" type="primary">RvY_14006-1</name>
    <name evidence="2" type="synonym">RvY_14006.1</name>
    <name evidence="2" type="ORF">RvY_14006</name>
</gene>
<accession>A0A1D1VPX5</accession>
<evidence type="ECO:0008006" key="4">
    <source>
        <dbReference type="Google" id="ProtNLM"/>
    </source>
</evidence>
<evidence type="ECO:0000256" key="1">
    <source>
        <dbReference type="SAM" id="Phobius"/>
    </source>
</evidence>
<dbReference type="PANTHER" id="PTHR12840:SF1">
    <property type="entry name" value="NADH DEHYDROGENASE [UBIQUINONE] 1 BETA SUBCOMPLEX SUBUNIT 8, MITOCHONDRIAL"/>
    <property type="match status" value="1"/>
</dbReference>
<evidence type="ECO:0000313" key="3">
    <source>
        <dbReference type="Proteomes" id="UP000186922"/>
    </source>
</evidence>
<keyword evidence="1" id="KW-0812">Transmembrane</keyword>
<dbReference type="PANTHER" id="PTHR12840">
    <property type="entry name" value="NADH-UBIQUINONE OXIDOREDUCTASE ASHI SUBUNIT"/>
    <property type="match status" value="1"/>
</dbReference>
<evidence type="ECO:0000313" key="2">
    <source>
        <dbReference type="EMBL" id="GAV03610.1"/>
    </source>
</evidence>
<comment type="caution">
    <text evidence="2">The sequence shown here is derived from an EMBL/GenBank/DDBJ whole genome shotgun (WGS) entry which is preliminary data.</text>
</comment>
<keyword evidence="1" id="KW-1133">Transmembrane helix</keyword>
<dbReference type="EMBL" id="BDGG01000009">
    <property type="protein sequence ID" value="GAV03610.1"/>
    <property type="molecule type" value="Genomic_DNA"/>
</dbReference>
<proteinExistence type="predicted"/>
<reference evidence="2 3" key="1">
    <citation type="journal article" date="2016" name="Nat. Commun.">
        <title>Extremotolerant tardigrade genome and improved radiotolerance of human cultured cells by tardigrade-unique protein.</title>
        <authorList>
            <person name="Hashimoto T."/>
            <person name="Horikawa D.D."/>
            <person name="Saito Y."/>
            <person name="Kuwahara H."/>
            <person name="Kozuka-Hata H."/>
            <person name="Shin-I T."/>
            <person name="Minakuchi Y."/>
            <person name="Ohishi K."/>
            <person name="Motoyama A."/>
            <person name="Aizu T."/>
            <person name="Enomoto A."/>
            <person name="Kondo K."/>
            <person name="Tanaka S."/>
            <person name="Hara Y."/>
            <person name="Koshikawa S."/>
            <person name="Sagara H."/>
            <person name="Miura T."/>
            <person name="Yokobori S."/>
            <person name="Miyagawa K."/>
            <person name="Suzuki Y."/>
            <person name="Kubo T."/>
            <person name="Oyama M."/>
            <person name="Kohara Y."/>
            <person name="Fujiyama A."/>
            <person name="Arakawa K."/>
            <person name="Katayama T."/>
            <person name="Toyoda A."/>
            <person name="Kunieda T."/>
        </authorList>
    </citation>
    <scope>NUCLEOTIDE SEQUENCE [LARGE SCALE GENOMIC DNA]</scope>
    <source>
        <strain evidence="2 3">YOKOZUNA-1</strain>
    </source>
</reference>
<organism evidence="2 3">
    <name type="scientific">Ramazzottius varieornatus</name>
    <name type="common">Water bear</name>
    <name type="synonym">Tardigrade</name>
    <dbReference type="NCBI Taxonomy" id="947166"/>
    <lineage>
        <taxon>Eukaryota</taxon>
        <taxon>Metazoa</taxon>
        <taxon>Ecdysozoa</taxon>
        <taxon>Tardigrada</taxon>
        <taxon>Eutardigrada</taxon>
        <taxon>Parachela</taxon>
        <taxon>Hypsibioidea</taxon>
        <taxon>Ramazzottiidae</taxon>
        <taxon>Ramazzottius</taxon>
    </lineage>
</organism>
<dbReference type="InterPro" id="IPR008699">
    <property type="entry name" value="NDUFB8"/>
</dbReference>
<dbReference type="STRING" id="947166.A0A1D1VPX5"/>
<dbReference type="Proteomes" id="UP000186922">
    <property type="component" value="Unassembled WGS sequence"/>
</dbReference>
<keyword evidence="1" id="KW-0472">Membrane</keyword>
<dbReference type="AlphaFoldDB" id="A0A1D1VPX5"/>
<feature type="transmembrane region" description="Helical" evidence="1">
    <location>
        <begin position="129"/>
        <end position="148"/>
    </location>
</feature>
<sequence length="203" mass="23385">MATALLRSVRRVTASPSLSSSVIFCRHAGGGHWNPDWRADPKVPETEEERIRAAKKYNLLPDDYKPYPEDSLNARGDYPDLPIISGSQRDPYEPFDYPELRRNYGEPLHIDFDMYTAERVDQKRLRKSMLYSWSMFLGVMTAGFLALYSTRNFAGHVPTLPKQYPYNDLWVEKGGNPAKMPIRKNYSFELEGSEPAPKHHHAH</sequence>
<keyword evidence="3" id="KW-1185">Reference proteome</keyword>
<dbReference type="Pfam" id="PF05821">
    <property type="entry name" value="NDUF_B8"/>
    <property type="match status" value="1"/>
</dbReference>
<dbReference type="GO" id="GO:0005739">
    <property type="term" value="C:mitochondrion"/>
    <property type="evidence" value="ECO:0007669"/>
    <property type="project" value="InterPro"/>
</dbReference>
<dbReference type="OrthoDB" id="2014058at2759"/>
<name>A0A1D1VPX5_RAMVA</name>
<protein>
    <recommendedName>
        <fullName evidence="4">NADH dehydrogenase [ubiquinone] 1 beta subcomplex subunit 8, mitochondrial</fullName>
    </recommendedName>
</protein>